<comment type="caution">
    <text evidence="1">The sequence shown here is derived from an EMBL/GenBank/DDBJ whole genome shotgun (WGS) entry which is preliminary data.</text>
</comment>
<evidence type="ECO:0000313" key="2">
    <source>
        <dbReference type="Proteomes" id="UP000460718"/>
    </source>
</evidence>
<gene>
    <name evidence="1" type="ORF">PF011_g28605</name>
</gene>
<name>A0A6A3H6J0_9STRA</name>
<evidence type="ECO:0000313" key="1">
    <source>
        <dbReference type="EMBL" id="KAE8964594.1"/>
    </source>
</evidence>
<protein>
    <submittedName>
        <fullName evidence="1">Uncharacterized protein</fullName>
    </submittedName>
</protein>
<dbReference type="EMBL" id="QXFW01004724">
    <property type="protein sequence ID" value="KAE8964594.1"/>
    <property type="molecule type" value="Genomic_DNA"/>
</dbReference>
<accession>A0A6A3H6J0</accession>
<dbReference type="AlphaFoldDB" id="A0A6A3H6J0"/>
<reference evidence="1 2" key="1">
    <citation type="submission" date="2018-09" db="EMBL/GenBank/DDBJ databases">
        <title>Genomic investigation of the strawberry pathogen Phytophthora fragariae indicates pathogenicity is determined by transcriptional variation in three key races.</title>
        <authorList>
            <person name="Adams T.M."/>
            <person name="Armitage A.D."/>
            <person name="Sobczyk M.K."/>
            <person name="Bates H.J."/>
            <person name="Dunwell J.M."/>
            <person name="Nellist C.F."/>
            <person name="Harrison R.J."/>
        </authorList>
    </citation>
    <scope>NUCLEOTIDE SEQUENCE [LARGE SCALE GENOMIC DNA]</scope>
    <source>
        <strain evidence="1 2">SCRP245</strain>
    </source>
</reference>
<dbReference type="Proteomes" id="UP000460718">
    <property type="component" value="Unassembled WGS sequence"/>
</dbReference>
<proteinExistence type="predicted"/>
<organism evidence="1 2">
    <name type="scientific">Phytophthora fragariae</name>
    <dbReference type="NCBI Taxonomy" id="53985"/>
    <lineage>
        <taxon>Eukaryota</taxon>
        <taxon>Sar</taxon>
        <taxon>Stramenopiles</taxon>
        <taxon>Oomycota</taxon>
        <taxon>Peronosporomycetes</taxon>
        <taxon>Peronosporales</taxon>
        <taxon>Peronosporaceae</taxon>
        <taxon>Phytophthora</taxon>
    </lineage>
</organism>
<sequence>MTPYRLWKTGFLLLISRNPTGIGYLKVQDCKITKEEKVFIPISSQDILWCTTLFKIDMCVTLFASDPQYIYNSTQNSFTFEVMRKLDRNPLFDSSGKPTISIRWRTATFVHGKQAQYKVEDPQLQ</sequence>